<keyword evidence="5 10" id="KW-0057">Aromatic amino acid biosynthesis</keyword>
<feature type="domain" description="Shikimate dehydrogenase substrate binding N-terminal" evidence="12">
    <location>
        <begin position="7"/>
        <end position="89"/>
    </location>
</feature>
<accession>A0A8E2ICJ3</accession>
<feature type="binding site" evidence="10">
    <location>
        <position position="62"/>
    </location>
    <ligand>
        <name>shikimate</name>
        <dbReference type="ChEBI" id="CHEBI:36208"/>
    </ligand>
</feature>
<dbReference type="GO" id="GO:0009423">
    <property type="term" value="P:chorismate biosynthetic process"/>
    <property type="evidence" value="ECO:0007669"/>
    <property type="project" value="UniProtKB-UniRule"/>
</dbReference>
<evidence type="ECO:0000313" key="15">
    <source>
        <dbReference type="Proteomes" id="UP000189761"/>
    </source>
</evidence>
<feature type="binding site" evidence="10">
    <location>
        <position position="221"/>
    </location>
    <ligand>
        <name>shikimate</name>
        <dbReference type="ChEBI" id="CHEBI:36208"/>
    </ligand>
</feature>
<dbReference type="GO" id="GO:0005829">
    <property type="term" value="C:cytosol"/>
    <property type="evidence" value="ECO:0007669"/>
    <property type="project" value="TreeGrafter"/>
</dbReference>
<comment type="catalytic activity">
    <reaction evidence="8">
        <text>shikimate + NAD(+) = 3-dehydroshikimate + NADH + H(+)</text>
        <dbReference type="Rhea" id="RHEA:17741"/>
        <dbReference type="ChEBI" id="CHEBI:15378"/>
        <dbReference type="ChEBI" id="CHEBI:16630"/>
        <dbReference type="ChEBI" id="CHEBI:36208"/>
        <dbReference type="ChEBI" id="CHEBI:57540"/>
        <dbReference type="ChEBI" id="CHEBI:57945"/>
    </reaction>
</comment>
<dbReference type="InterPro" id="IPR011342">
    <property type="entry name" value="Shikimate_DH"/>
</dbReference>
<dbReference type="GO" id="GO:0008652">
    <property type="term" value="P:amino acid biosynthetic process"/>
    <property type="evidence" value="ECO:0007669"/>
    <property type="project" value="UniProtKB-KW"/>
</dbReference>
<comment type="pathway">
    <text evidence="1 10">Metabolic intermediate biosynthesis; chorismate biosynthesis; chorismate from D-erythrose 4-phosphate and phosphoenolpyruvate: step 4/7.</text>
</comment>
<dbReference type="InterPro" id="IPR046346">
    <property type="entry name" value="Aminoacid_DH-like_N_sf"/>
</dbReference>
<proteinExistence type="inferred from homology"/>
<dbReference type="FunFam" id="3.40.50.10860:FF:000016">
    <property type="entry name" value="Shikimate dehydrogenase (NADP(+))"/>
    <property type="match status" value="1"/>
</dbReference>
<gene>
    <name evidence="10" type="primary">aroE</name>
    <name evidence="14" type="ORF">BWZ43_08065</name>
</gene>
<evidence type="ECO:0000256" key="7">
    <source>
        <dbReference type="ARBA" id="ARBA00051639"/>
    </source>
</evidence>
<dbReference type="InterPro" id="IPR013708">
    <property type="entry name" value="Shikimate_DH-bd_N"/>
</dbReference>
<dbReference type="InterPro" id="IPR036291">
    <property type="entry name" value="NAD(P)-bd_dom_sf"/>
</dbReference>
<dbReference type="UniPathway" id="UPA00053">
    <property type="reaction ID" value="UER00087"/>
</dbReference>
<name>A0A8E2ICJ3_9BACI</name>
<dbReference type="HAMAP" id="MF_00222">
    <property type="entry name" value="Shikimate_DH_AroE"/>
    <property type="match status" value="1"/>
</dbReference>
<comment type="subunit">
    <text evidence="10">Homodimer.</text>
</comment>
<organism evidence="14 15">
    <name type="scientific">Heyndrickxia oleronia</name>
    <dbReference type="NCBI Taxonomy" id="38875"/>
    <lineage>
        <taxon>Bacteria</taxon>
        <taxon>Bacillati</taxon>
        <taxon>Bacillota</taxon>
        <taxon>Bacilli</taxon>
        <taxon>Bacillales</taxon>
        <taxon>Bacillaceae</taxon>
        <taxon>Heyndrickxia</taxon>
    </lineage>
</organism>
<feature type="domain" description="SDH C-terminal" evidence="13">
    <location>
        <begin position="242"/>
        <end position="271"/>
    </location>
</feature>
<dbReference type="CDD" id="cd01065">
    <property type="entry name" value="NAD_bind_Shikimate_DH"/>
    <property type="match status" value="1"/>
</dbReference>
<dbReference type="GO" id="GO:0009073">
    <property type="term" value="P:aromatic amino acid family biosynthetic process"/>
    <property type="evidence" value="ECO:0007669"/>
    <property type="project" value="UniProtKB-KW"/>
</dbReference>
<dbReference type="SUPFAM" id="SSF51735">
    <property type="entry name" value="NAD(P)-binding Rossmann-fold domains"/>
    <property type="match status" value="1"/>
</dbReference>
<evidence type="ECO:0000256" key="1">
    <source>
        <dbReference type="ARBA" id="ARBA00004871"/>
    </source>
</evidence>
<dbReference type="InterPro" id="IPR022893">
    <property type="entry name" value="Shikimate_DH_fam"/>
</dbReference>
<dbReference type="NCBIfam" id="TIGR00507">
    <property type="entry name" value="aroE"/>
    <property type="match status" value="1"/>
</dbReference>
<dbReference type="PANTHER" id="PTHR21089">
    <property type="entry name" value="SHIKIMATE DEHYDROGENASE"/>
    <property type="match status" value="1"/>
</dbReference>
<dbReference type="Gene3D" id="3.40.50.10860">
    <property type="entry name" value="Leucine Dehydrogenase, chain A, domain 1"/>
    <property type="match status" value="1"/>
</dbReference>
<feature type="binding site" evidence="10">
    <location>
        <position position="87"/>
    </location>
    <ligand>
        <name>shikimate</name>
        <dbReference type="ChEBI" id="CHEBI:36208"/>
    </ligand>
</feature>
<dbReference type="Pfam" id="PF18317">
    <property type="entry name" value="SDH_C"/>
    <property type="match status" value="1"/>
</dbReference>
<feature type="active site" description="Proton acceptor" evidence="10">
    <location>
        <position position="66"/>
    </location>
</feature>
<evidence type="ECO:0000256" key="10">
    <source>
        <dbReference type="HAMAP-Rule" id="MF_00222"/>
    </source>
</evidence>
<sequence>MANIYGVIGDPIAHSLSPLMHTDAFRSLNLDHCYFPFHVTSNHLEEAVKGMKVLGIAGFNVTIPHKTNIIPLLDQIDPLAKAIGAVNTVVRENDSFVGYNSDGLGFIRSLKEEWKRELEKEKVLIIGAGGAAKAIFYSLVHDGVQAIDICNRTTERAKQLVESCPYPSETNILTMDEAEKTLDSYSLIVQTTSIGMSPNMNETPLSIHNILPNTHVVDIIYNPFETALLKAAKEKGASTSNGLGMFIYQGAIAFEKWTGNVPDVRRMKQIVINQLGGQQHVNR</sequence>
<dbReference type="Pfam" id="PF08501">
    <property type="entry name" value="Shikimate_dh_N"/>
    <property type="match status" value="1"/>
</dbReference>
<keyword evidence="2 10" id="KW-0028">Amino-acid biosynthesis</keyword>
<dbReference type="InterPro" id="IPR006151">
    <property type="entry name" value="Shikm_DH/Glu-tRNA_Rdtase"/>
</dbReference>
<evidence type="ECO:0000256" key="4">
    <source>
        <dbReference type="ARBA" id="ARBA00023002"/>
    </source>
</evidence>
<keyword evidence="4 10" id="KW-0560">Oxidoreductase</keyword>
<dbReference type="Proteomes" id="UP000189761">
    <property type="component" value="Unassembled WGS sequence"/>
</dbReference>
<dbReference type="FunFam" id="3.40.50.720:FF:000086">
    <property type="entry name" value="Quinate/shikimate dehydrogenase"/>
    <property type="match status" value="1"/>
</dbReference>
<dbReference type="RefSeq" id="WP_078109904.1">
    <property type="nucleotide sequence ID" value="NZ_CP065424.1"/>
</dbReference>
<evidence type="ECO:0000259" key="11">
    <source>
        <dbReference type="Pfam" id="PF01488"/>
    </source>
</evidence>
<dbReference type="PANTHER" id="PTHR21089:SF1">
    <property type="entry name" value="BIFUNCTIONAL 3-DEHYDROQUINATE DEHYDRATASE_SHIKIMATE DEHYDROGENASE, CHLOROPLASTIC"/>
    <property type="match status" value="1"/>
</dbReference>
<evidence type="ECO:0000256" key="3">
    <source>
        <dbReference type="ARBA" id="ARBA00022857"/>
    </source>
</evidence>
<comment type="caution">
    <text evidence="14">The sequence shown here is derived from an EMBL/GenBank/DDBJ whole genome shotgun (WGS) entry which is preliminary data.</text>
</comment>
<comment type="pathway">
    <text evidence="9">Aromatic compound metabolism; 3,4-dihydroxybenzoate biosynthesis; 3-dehydroquinate from D-quinate (NAD(+) route).</text>
</comment>
<dbReference type="GO" id="GO:0004764">
    <property type="term" value="F:shikimate 3-dehydrogenase (NADP+) activity"/>
    <property type="evidence" value="ECO:0007669"/>
    <property type="project" value="UniProtKB-UniRule"/>
</dbReference>
<dbReference type="Pfam" id="PF01488">
    <property type="entry name" value="Shikimate_DH"/>
    <property type="match status" value="1"/>
</dbReference>
<comment type="function">
    <text evidence="10">Involved in the biosynthesis of the chorismate, which leads to the biosynthesis of aromatic amino acids. Catalyzes the reversible NADPH linked reduction of 3-dehydroshikimate (DHSA) to yield shikimate (SA).</text>
</comment>
<dbReference type="GO" id="GO:0019632">
    <property type="term" value="P:shikimate metabolic process"/>
    <property type="evidence" value="ECO:0007669"/>
    <property type="project" value="InterPro"/>
</dbReference>
<dbReference type="GO" id="GO:0030266">
    <property type="term" value="F:quinate 3-dehydrogenase (NAD+) activity"/>
    <property type="evidence" value="ECO:0007669"/>
    <property type="project" value="UniProtKB-EC"/>
</dbReference>
<dbReference type="AlphaFoldDB" id="A0A8E2ICJ3"/>
<dbReference type="GO" id="GO:0050661">
    <property type="term" value="F:NADP binding"/>
    <property type="evidence" value="ECO:0007669"/>
    <property type="project" value="InterPro"/>
</dbReference>
<dbReference type="NCBIfam" id="NF001314">
    <property type="entry name" value="PRK00258.2-2"/>
    <property type="match status" value="1"/>
</dbReference>
<comment type="catalytic activity">
    <reaction evidence="6 10">
        <text>shikimate + NADP(+) = 3-dehydroshikimate + NADPH + H(+)</text>
        <dbReference type="Rhea" id="RHEA:17737"/>
        <dbReference type="ChEBI" id="CHEBI:15378"/>
        <dbReference type="ChEBI" id="CHEBI:16630"/>
        <dbReference type="ChEBI" id="CHEBI:36208"/>
        <dbReference type="ChEBI" id="CHEBI:57783"/>
        <dbReference type="ChEBI" id="CHEBI:58349"/>
        <dbReference type="EC" id="1.1.1.25"/>
    </reaction>
</comment>
<evidence type="ECO:0000256" key="2">
    <source>
        <dbReference type="ARBA" id="ARBA00022605"/>
    </source>
</evidence>
<feature type="binding site" evidence="10">
    <location>
        <begin position="127"/>
        <end position="131"/>
    </location>
    <ligand>
        <name>NADP(+)</name>
        <dbReference type="ChEBI" id="CHEBI:58349"/>
    </ligand>
</feature>
<protein>
    <recommendedName>
        <fullName evidence="10">Shikimate dehydrogenase (NADP(+))</fullName>
        <shortName evidence="10">SDH</shortName>
        <ecNumber evidence="10">1.1.1.25</ecNumber>
    </recommendedName>
</protein>
<comment type="catalytic activity">
    <reaction evidence="7">
        <text>L-quinate + NAD(+) = 3-dehydroquinate + NADH + H(+)</text>
        <dbReference type="Rhea" id="RHEA:22364"/>
        <dbReference type="ChEBI" id="CHEBI:15378"/>
        <dbReference type="ChEBI" id="CHEBI:29751"/>
        <dbReference type="ChEBI" id="CHEBI:32364"/>
        <dbReference type="ChEBI" id="CHEBI:57540"/>
        <dbReference type="ChEBI" id="CHEBI:57945"/>
        <dbReference type="EC" id="1.1.1.24"/>
    </reaction>
</comment>
<evidence type="ECO:0000256" key="6">
    <source>
        <dbReference type="ARBA" id="ARBA00049442"/>
    </source>
</evidence>
<dbReference type="InterPro" id="IPR041121">
    <property type="entry name" value="SDH_C"/>
</dbReference>
<feature type="binding site" evidence="10">
    <location>
        <position position="249"/>
    </location>
    <ligand>
        <name>shikimate</name>
        <dbReference type="ChEBI" id="CHEBI:36208"/>
    </ligand>
</feature>
<keyword evidence="3 10" id="KW-0521">NADP</keyword>
<feature type="binding site" evidence="10">
    <location>
        <begin position="151"/>
        <end position="156"/>
    </location>
    <ligand>
        <name>NADP(+)</name>
        <dbReference type="ChEBI" id="CHEBI:58349"/>
    </ligand>
</feature>
<evidence type="ECO:0000256" key="9">
    <source>
        <dbReference type="ARBA" id="ARBA00060613"/>
    </source>
</evidence>
<dbReference type="NCBIfam" id="NF001319">
    <property type="entry name" value="PRK00258.3-3"/>
    <property type="match status" value="1"/>
</dbReference>
<comment type="caution">
    <text evidence="10">Lacks conserved residue(s) required for the propagation of feature annotation.</text>
</comment>
<feature type="binding site" evidence="10">
    <location>
        <position position="242"/>
    </location>
    <ligand>
        <name>NADP(+)</name>
        <dbReference type="ChEBI" id="CHEBI:58349"/>
    </ligand>
</feature>
<feature type="binding site" evidence="10">
    <location>
        <begin position="15"/>
        <end position="17"/>
    </location>
    <ligand>
        <name>shikimate</name>
        <dbReference type="ChEBI" id="CHEBI:36208"/>
    </ligand>
</feature>
<evidence type="ECO:0000313" key="14">
    <source>
        <dbReference type="EMBL" id="OOP68923.1"/>
    </source>
</evidence>
<dbReference type="SUPFAM" id="SSF53223">
    <property type="entry name" value="Aminoacid dehydrogenase-like, N-terminal domain"/>
    <property type="match status" value="1"/>
</dbReference>
<feature type="binding site" evidence="10">
    <location>
        <position position="219"/>
    </location>
    <ligand>
        <name>NADP(+)</name>
        <dbReference type="ChEBI" id="CHEBI:58349"/>
    </ligand>
</feature>
<evidence type="ECO:0000259" key="12">
    <source>
        <dbReference type="Pfam" id="PF08501"/>
    </source>
</evidence>
<dbReference type="EC" id="1.1.1.25" evidence="10"/>
<comment type="similarity">
    <text evidence="10">Belongs to the shikimate dehydrogenase family.</text>
</comment>
<feature type="binding site" evidence="10">
    <location>
        <position position="102"/>
    </location>
    <ligand>
        <name>shikimate</name>
        <dbReference type="ChEBI" id="CHEBI:36208"/>
    </ligand>
</feature>
<keyword evidence="15" id="KW-1185">Reference proteome</keyword>
<evidence type="ECO:0000259" key="13">
    <source>
        <dbReference type="Pfam" id="PF18317"/>
    </source>
</evidence>
<evidence type="ECO:0000256" key="5">
    <source>
        <dbReference type="ARBA" id="ARBA00023141"/>
    </source>
</evidence>
<evidence type="ECO:0000256" key="8">
    <source>
        <dbReference type="ARBA" id="ARBA00052329"/>
    </source>
</evidence>
<feature type="domain" description="Quinate/shikimate 5-dehydrogenase/glutamyl-tRNA reductase" evidence="11">
    <location>
        <begin position="115"/>
        <end position="193"/>
    </location>
</feature>
<dbReference type="Gene3D" id="3.40.50.720">
    <property type="entry name" value="NAD(P)-binding Rossmann-like Domain"/>
    <property type="match status" value="1"/>
</dbReference>
<dbReference type="EMBL" id="MTLA01000074">
    <property type="protein sequence ID" value="OOP68923.1"/>
    <property type="molecule type" value="Genomic_DNA"/>
</dbReference>
<reference evidence="14 15" key="1">
    <citation type="submission" date="2017-01" db="EMBL/GenBank/DDBJ databases">
        <title>Draft genome sequence of Bacillus oleronius.</title>
        <authorList>
            <person name="Allam M."/>
        </authorList>
    </citation>
    <scope>NUCLEOTIDE SEQUENCE [LARGE SCALE GENOMIC DNA]</scope>
    <source>
        <strain evidence="14 15">DSM 9356</strain>
    </source>
</reference>